<name>A0A0R2NQ80_9LACO</name>
<gene>
    <name evidence="4" type="ORF">DY78_GL000424</name>
</gene>
<evidence type="ECO:0000313" key="5">
    <source>
        <dbReference type="Proteomes" id="UP000050920"/>
    </source>
</evidence>
<dbReference type="SUPFAM" id="SSF55729">
    <property type="entry name" value="Acyl-CoA N-acyltransferases (Nat)"/>
    <property type="match status" value="1"/>
</dbReference>
<dbReference type="CDD" id="cd04301">
    <property type="entry name" value="NAT_SF"/>
    <property type="match status" value="1"/>
</dbReference>
<protein>
    <recommendedName>
        <fullName evidence="3">N-acetyltransferase domain-containing protein</fullName>
    </recommendedName>
</protein>
<evidence type="ECO:0000313" key="4">
    <source>
        <dbReference type="EMBL" id="KRO27026.1"/>
    </source>
</evidence>
<proteinExistence type="predicted"/>
<reference evidence="4 5" key="1">
    <citation type="journal article" date="2015" name="Genome Announc.">
        <title>Expanding the biotechnology potential of lactobacilli through comparative genomics of 213 strains and associated genera.</title>
        <authorList>
            <person name="Sun Z."/>
            <person name="Harris H.M."/>
            <person name="McCann A."/>
            <person name="Guo C."/>
            <person name="Argimon S."/>
            <person name="Zhang W."/>
            <person name="Yang X."/>
            <person name="Jeffery I.B."/>
            <person name="Cooney J.C."/>
            <person name="Kagawa T.F."/>
            <person name="Liu W."/>
            <person name="Song Y."/>
            <person name="Salvetti E."/>
            <person name="Wrobel A."/>
            <person name="Rasinkangas P."/>
            <person name="Parkhill J."/>
            <person name="Rea M.C."/>
            <person name="O'Sullivan O."/>
            <person name="Ritari J."/>
            <person name="Douillard F.P."/>
            <person name="Paul Ross R."/>
            <person name="Yang R."/>
            <person name="Briner A.E."/>
            <person name="Felis G.E."/>
            <person name="de Vos W.M."/>
            <person name="Barrangou R."/>
            <person name="Klaenhammer T.R."/>
            <person name="Caufield P.W."/>
            <person name="Cui Y."/>
            <person name="Zhang H."/>
            <person name="O'Toole P.W."/>
        </authorList>
    </citation>
    <scope>NUCLEOTIDE SEQUENCE [LARGE SCALE GENOMIC DNA]</scope>
    <source>
        <strain evidence="4 5">DSM 21115</strain>
    </source>
</reference>
<sequence length="142" mass="15934">MIRSAIISDATAIQKLNADALGYSFDLEKTTAALKRILGAPGHTMLVATDKHDQVQGYVHVETYDTTYFEPLYNVLALAVLPAWQHHGIGQQLMTAIEVQARQQHIHAIRLSSASQREAAHAFYEHLGYVCTKTQKRFIKKM</sequence>
<organism evidence="4 5">
    <name type="scientific">Lactiplantibacillus fabifermentans DSM 21115</name>
    <dbReference type="NCBI Taxonomy" id="1413187"/>
    <lineage>
        <taxon>Bacteria</taxon>
        <taxon>Bacillati</taxon>
        <taxon>Bacillota</taxon>
        <taxon>Bacilli</taxon>
        <taxon>Lactobacillales</taxon>
        <taxon>Lactobacillaceae</taxon>
        <taxon>Lactiplantibacillus</taxon>
    </lineage>
</organism>
<keyword evidence="5" id="KW-1185">Reference proteome</keyword>
<evidence type="ECO:0000256" key="1">
    <source>
        <dbReference type="ARBA" id="ARBA00022679"/>
    </source>
</evidence>
<dbReference type="EMBL" id="AYGX02000095">
    <property type="protein sequence ID" value="KRO27026.1"/>
    <property type="molecule type" value="Genomic_DNA"/>
</dbReference>
<dbReference type="Pfam" id="PF13508">
    <property type="entry name" value="Acetyltransf_7"/>
    <property type="match status" value="1"/>
</dbReference>
<dbReference type="AlphaFoldDB" id="A0A0R2NQ80"/>
<keyword evidence="1" id="KW-0808">Transferase</keyword>
<dbReference type="InterPro" id="IPR000182">
    <property type="entry name" value="GNAT_dom"/>
</dbReference>
<dbReference type="InterPro" id="IPR016181">
    <property type="entry name" value="Acyl_CoA_acyltransferase"/>
</dbReference>
<dbReference type="GO" id="GO:0016747">
    <property type="term" value="F:acyltransferase activity, transferring groups other than amino-acyl groups"/>
    <property type="evidence" value="ECO:0007669"/>
    <property type="project" value="InterPro"/>
</dbReference>
<comment type="caution">
    <text evidence="4">The sequence shown here is derived from an EMBL/GenBank/DDBJ whole genome shotgun (WGS) entry which is preliminary data.</text>
</comment>
<accession>A0A0R2NQ80</accession>
<evidence type="ECO:0000256" key="2">
    <source>
        <dbReference type="ARBA" id="ARBA00023315"/>
    </source>
</evidence>
<dbReference type="PANTHER" id="PTHR43877">
    <property type="entry name" value="AMINOALKYLPHOSPHONATE N-ACETYLTRANSFERASE-RELATED-RELATED"/>
    <property type="match status" value="1"/>
</dbReference>
<dbReference type="RefSeq" id="WP_024624975.1">
    <property type="nucleotide sequence ID" value="NZ_AYGX02000095.1"/>
</dbReference>
<keyword evidence="2" id="KW-0012">Acyltransferase</keyword>
<feature type="domain" description="N-acetyltransferase" evidence="3">
    <location>
        <begin position="1"/>
        <end position="142"/>
    </location>
</feature>
<dbReference type="Proteomes" id="UP000050920">
    <property type="component" value="Unassembled WGS sequence"/>
</dbReference>
<dbReference type="Gene3D" id="3.40.630.30">
    <property type="match status" value="1"/>
</dbReference>
<dbReference type="InterPro" id="IPR050832">
    <property type="entry name" value="Bact_Acetyltransf"/>
</dbReference>
<evidence type="ECO:0000259" key="3">
    <source>
        <dbReference type="PROSITE" id="PS51186"/>
    </source>
</evidence>
<dbReference type="PROSITE" id="PS51186">
    <property type="entry name" value="GNAT"/>
    <property type="match status" value="1"/>
</dbReference>